<reference evidence="3" key="2">
    <citation type="submission" date="2020-09" db="EMBL/GenBank/DDBJ databases">
        <authorList>
            <person name="Sun Q."/>
            <person name="Kim S."/>
        </authorList>
    </citation>
    <scope>NUCLEOTIDE SEQUENCE</scope>
    <source>
        <strain evidence="3">KCTC 12113</strain>
    </source>
</reference>
<feature type="domain" description="PA14" evidence="2">
    <location>
        <begin position="558"/>
        <end position="695"/>
    </location>
</feature>
<dbReference type="PANTHER" id="PTHR43751:SF3">
    <property type="entry name" value="SULFATASE N-TERMINAL DOMAIN-CONTAINING PROTEIN"/>
    <property type="match status" value="1"/>
</dbReference>
<keyword evidence="1" id="KW-0732">Signal</keyword>
<dbReference type="InterPro" id="IPR000917">
    <property type="entry name" value="Sulfatase_N"/>
</dbReference>
<sequence>MKSKCFLIPLALLVFSIGSTQITESLKENKSSSTAKFKNYTEPNSQYNRPNIIYILVDDLGYGDLGVFWQNQLKRDRKMATPMLDKMALEGAIMTHHYTGAPVCAPARASLLEGLTQGHSSVRDNQFDKESANRLTLAAMLSQAGYHTMHVGKAGIAGKRNSLASELESSSDLKAHPLKRGFKQFFGYLFHNQGHIHYPLNGSTRKEAYFTEGYTPILEHTELTYTTDVFTAKSKQWIIDHKQNQPEQPFFLYLAYDVPHSAYQVPTQAYPSGWGLEGGVQWTGKDSPTPWVNTAKGVADSFIHPDYEKKSWDLVEKKFATMIRRLDNAVEDLIQLLKDLNIDDNTIIVFSSDNGPTNAGHDAQYFQSYANLTGVKRDLWEGGTKMPTIVRYPGIIPAESQVSFPSGHWDWMATFAELAKVPIPAYTDGVSLMPALKSEMSEQVGTGFVYQEYFQGGQTPNYADFELAKRNRRRGQMQVIRLGDYKGVRYDIQNHSTPFEIYNVVSDPGEKNNLASSMPELHQKMKDKVLQVRKVDTTASRPYDVELIPASRDTENKLYSKGLIRRLYSGTSDWVPNFEYLTPLNTSISKGITTELLDLSLRFGLSYTGYIDIPKDGEYTFYLKSTSICHVMIHDIHLLDNDFNYSDNEISETLNLKKGKHPIRIFYQQNRPGRTEINLQFSGPDIQKTKIPESFLLH</sequence>
<dbReference type="SMART" id="SM00758">
    <property type="entry name" value="PA14"/>
    <property type="match status" value="1"/>
</dbReference>
<dbReference type="SUPFAM" id="SSF53649">
    <property type="entry name" value="Alkaline phosphatase-like"/>
    <property type="match status" value="1"/>
</dbReference>
<dbReference type="PANTHER" id="PTHR43751">
    <property type="entry name" value="SULFATASE"/>
    <property type="match status" value="1"/>
</dbReference>
<dbReference type="Gene3D" id="3.40.720.10">
    <property type="entry name" value="Alkaline Phosphatase, subunit A"/>
    <property type="match status" value="1"/>
</dbReference>
<dbReference type="Gene3D" id="3.90.182.10">
    <property type="entry name" value="Toxin - Anthrax Protective Antigen,domain 1"/>
    <property type="match status" value="1"/>
</dbReference>
<gene>
    <name evidence="3" type="ORF">GCM10007383_21120</name>
</gene>
<dbReference type="InterPro" id="IPR017850">
    <property type="entry name" value="Alkaline_phosphatase_core_sf"/>
</dbReference>
<dbReference type="EMBL" id="BMWP01000012">
    <property type="protein sequence ID" value="GGW35831.1"/>
    <property type="molecule type" value="Genomic_DNA"/>
</dbReference>
<evidence type="ECO:0000259" key="2">
    <source>
        <dbReference type="PROSITE" id="PS51820"/>
    </source>
</evidence>
<dbReference type="AlphaFoldDB" id="A0A918MLZ9"/>
<reference evidence="3" key="1">
    <citation type="journal article" date="2014" name="Int. J. Syst. Evol. Microbiol.">
        <title>Complete genome sequence of Corynebacterium casei LMG S-19264T (=DSM 44701T), isolated from a smear-ripened cheese.</title>
        <authorList>
            <consortium name="US DOE Joint Genome Institute (JGI-PGF)"/>
            <person name="Walter F."/>
            <person name="Albersmeier A."/>
            <person name="Kalinowski J."/>
            <person name="Ruckert C."/>
        </authorList>
    </citation>
    <scope>NUCLEOTIDE SEQUENCE</scope>
    <source>
        <strain evidence="3">KCTC 12113</strain>
    </source>
</reference>
<evidence type="ECO:0000313" key="4">
    <source>
        <dbReference type="Proteomes" id="UP000634668"/>
    </source>
</evidence>
<name>A0A918MLZ9_9FLAO</name>
<dbReference type="PROSITE" id="PS51820">
    <property type="entry name" value="PA14"/>
    <property type="match status" value="1"/>
</dbReference>
<feature type="signal peptide" evidence="1">
    <location>
        <begin position="1"/>
        <end position="22"/>
    </location>
</feature>
<dbReference type="Pfam" id="PF07691">
    <property type="entry name" value="PA14"/>
    <property type="match status" value="1"/>
</dbReference>
<organism evidence="3 4">
    <name type="scientific">Arenibacter certesii</name>
    <dbReference type="NCBI Taxonomy" id="228955"/>
    <lineage>
        <taxon>Bacteria</taxon>
        <taxon>Pseudomonadati</taxon>
        <taxon>Bacteroidota</taxon>
        <taxon>Flavobacteriia</taxon>
        <taxon>Flavobacteriales</taxon>
        <taxon>Flavobacteriaceae</taxon>
        <taxon>Arenibacter</taxon>
    </lineage>
</organism>
<keyword evidence="4" id="KW-1185">Reference proteome</keyword>
<feature type="chain" id="PRO_5037525457" evidence="1">
    <location>
        <begin position="23"/>
        <end position="698"/>
    </location>
</feature>
<evidence type="ECO:0000256" key="1">
    <source>
        <dbReference type="SAM" id="SignalP"/>
    </source>
</evidence>
<dbReference type="InterPro" id="IPR037524">
    <property type="entry name" value="PA14/GLEYA"/>
</dbReference>
<comment type="caution">
    <text evidence="3">The sequence shown here is derived from an EMBL/GenBank/DDBJ whole genome shotgun (WGS) entry which is preliminary data.</text>
</comment>
<dbReference type="Gene3D" id="3.30.1120.10">
    <property type="match status" value="1"/>
</dbReference>
<accession>A0A918MLZ9</accession>
<dbReference type="InterPro" id="IPR011658">
    <property type="entry name" value="PA14_dom"/>
</dbReference>
<evidence type="ECO:0000313" key="3">
    <source>
        <dbReference type="EMBL" id="GGW35831.1"/>
    </source>
</evidence>
<proteinExistence type="predicted"/>
<dbReference type="SUPFAM" id="SSF56988">
    <property type="entry name" value="Anthrax protective antigen"/>
    <property type="match status" value="1"/>
</dbReference>
<dbReference type="RefSeq" id="WP_051315744.1">
    <property type="nucleotide sequence ID" value="NZ_BMWP01000012.1"/>
</dbReference>
<protein>
    <submittedName>
        <fullName evidence="3">N-acetylgalactosamine-6-sulfatase</fullName>
    </submittedName>
</protein>
<dbReference type="Pfam" id="PF00884">
    <property type="entry name" value="Sulfatase"/>
    <property type="match status" value="1"/>
</dbReference>
<dbReference type="Proteomes" id="UP000634668">
    <property type="component" value="Unassembled WGS sequence"/>
</dbReference>
<dbReference type="InterPro" id="IPR052701">
    <property type="entry name" value="GAG_Ulvan_Degrading_Sulfatases"/>
</dbReference>